<evidence type="ECO:0000313" key="3">
    <source>
        <dbReference type="Proteomes" id="UP001303473"/>
    </source>
</evidence>
<dbReference type="Proteomes" id="UP001303473">
    <property type="component" value="Unassembled WGS sequence"/>
</dbReference>
<name>A0AAN6S0I0_9PEZI</name>
<keyword evidence="1" id="KW-0732">Signal</keyword>
<evidence type="ECO:0000313" key="2">
    <source>
        <dbReference type="EMBL" id="KAK3936692.1"/>
    </source>
</evidence>
<dbReference type="AlphaFoldDB" id="A0AAN6S0I0"/>
<evidence type="ECO:0000256" key="1">
    <source>
        <dbReference type="SAM" id="SignalP"/>
    </source>
</evidence>
<sequence length="224" mass="24150">MRSFSLLIGAAVACATVVLGSPAARPRAAANNTLTWSGKVFPGQGEVTLFGNGVQDIKKQILHLNPNYAPPHGPTPPGLGERDDNLTEGPLYCGDVRQDWRPGNPQMATAFFNDAIWLLGQIASIGGYWNLDAATCKRLDSRYRSGLYWCNFNSWGVRTSGARIHETGFRITDLCCRLSASANGNNAISGEAWFGDDDPEAAHTAVDIAYARVDDPQNVDPVTP</sequence>
<dbReference type="EMBL" id="MU853875">
    <property type="protein sequence ID" value="KAK3936692.1"/>
    <property type="molecule type" value="Genomic_DNA"/>
</dbReference>
<feature type="signal peptide" evidence="1">
    <location>
        <begin position="1"/>
        <end position="20"/>
    </location>
</feature>
<proteinExistence type="predicted"/>
<feature type="chain" id="PRO_5042888819" evidence="1">
    <location>
        <begin position="21"/>
        <end position="224"/>
    </location>
</feature>
<reference evidence="3" key="1">
    <citation type="journal article" date="2023" name="Mol. Phylogenet. Evol.">
        <title>Genome-scale phylogeny and comparative genomics of the fungal order Sordariales.</title>
        <authorList>
            <person name="Hensen N."/>
            <person name="Bonometti L."/>
            <person name="Westerberg I."/>
            <person name="Brannstrom I.O."/>
            <person name="Guillou S."/>
            <person name="Cros-Aarteil S."/>
            <person name="Calhoun S."/>
            <person name="Haridas S."/>
            <person name="Kuo A."/>
            <person name="Mondo S."/>
            <person name="Pangilinan J."/>
            <person name="Riley R."/>
            <person name="LaButti K."/>
            <person name="Andreopoulos B."/>
            <person name="Lipzen A."/>
            <person name="Chen C."/>
            <person name="Yan M."/>
            <person name="Daum C."/>
            <person name="Ng V."/>
            <person name="Clum A."/>
            <person name="Steindorff A."/>
            <person name="Ohm R.A."/>
            <person name="Martin F."/>
            <person name="Silar P."/>
            <person name="Natvig D.O."/>
            <person name="Lalanne C."/>
            <person name="Gautier V."/>
            <person name="Ament-Velasquez S.L."/>
            <person name="Kruys A."/>
            <person name="Hutchinson M.I."/>
            <person name="Powell A.J."/>
            <person name="Barry K."/>
            <person name="Miller A.N."/>
            <person name="Grigoriev I.V."/>
            <person name="Debuchy R."/>
            <person name="Gladieux P."/>
            <person name="Hiltunen Thoren M."/>
            <person name="Johannesson H."/>
        </authorList>
    </citation>
    <scope>NUCLEOTIDE SEQUENCE [LARGE SCALE GENOMIC DNA]</scope>
    <source>
        <strain evidence="3">CBS 340.73</strain>
    </source>
</reference>
<comment type="caution">
    <text evidence="2">The sequence shown here is derived from an EMBL/GenBank/DDBJ whole genome shotgun (WGS) entry which is preliminary data.</text>
</comment>
<protein>
    <submittedName>
        <fullName evidence="2">Uncharacterized protein</fullName>
    </submittedName>
</protein>
<keyword evidence="3" id="KW-1185">Reference proteome</keyword>
<accession>A0AAN6S0I0</accession>
<organism evidence="2 3">
    <name type="scientific">Diplogelasinospora grovesii</name>
    <dbReference type="NCBI Taxonomy" id="303347"/>
    <lineage>
        <taxon>Eukaryota</taxon>
        <taxon>Fungi</taxon>
        <taxon>Dikarya</taxon>
        <taxon>Ascomycota</taxon>
        <taxon>Pezizomycotina</taxon>
        <taxon>Sordariomycetes</taxon>
        <taxon>Sordariomycetidae</taxon>
        <taxon>Sordariales</taxon>
        <taxon>Diplogelasinosporaceae</taxon>
        <taxon>Diplogelasinospora</taxon>
    </lineage>
</organism>
<gene>
    <name evidence="2" type="ORF">QBC46DRAFT_418329</name>
</gene>